<organism evidence="1 2">
    <name type="scientific">Moniliophthora roreri</name>
    <name type="common">Frosty pod rot fungus</name>
    <name type="synonym">Monilia roreri</name>
    <dbReference type="NCBI Taxonomy" id="221103"/>
    <lineage>
        <taxon>Eukaryota</taxon>
        <taxon>Fungi</taxon>
        <taxon>Dikarya</taxon>
        <taxon>Basidiomycota</taxon>
        <taxon>Agaricomycotina</taxon>
        <taxon>Agaricomycetes</taxon>
        <taxon>Agaricomycetidae</taxon>
        <taxon>Agaricales</taxon>
        <taxon>Marasmiineae</taxon>
        <taxon>Marasmiaceae</taxon>
        <taxon>Moniliophthora</taxon>
    </lineage>
</organism>
<dbReference type="AlphaFoldDB" id="A0A0W0FMX7"/>
<name>A0A0W0FMX7_MONRR</name>
<protein>
    <submittedName>
        <fullName evidence="1">Uncharacterized protein</fullName>
    </submittedName>
</protein>
<dbReference type="EMBL" id="LATX01001829">
    <property type="protein sequence ID" value="KTB37679.1"/>
    <property type="molecule type" value="Genomic_DNA"/>
</dbReference>
<sequence length="114" mass="13101">MSVASDFFVHGVKITPFVEEWSTTTKIESMPSHLGRFMIKSIVHVWKGRELGHAAIDKALDKFRHSQPPEVLLNLLKGVPLSWVPYPGCFMYHLNNSSMKLNIIWHVDPVFKKE</sequence>
<accession>A0A0W0FMX7</accession>
<comment type="caution">
    <text evidence="1">The sequence shown here is derived from an EMBL/GenBank/DDBJ whole genome shotgun (WGS) entry which is preliminary data.</text>
</comment>
<evidence type="ECO:0000313" key="1">
    <source>
        <dbReference type="EMBL" id="KTB37679.1"/>
    </source>
</evidence>
<reference evidence="1 2" key="1">
    <citation type="submission" date="2015-12" db="EMBL/GenBank/DDBJ databases">
        <title>Draft genome sequence of Moniliophthora roreri, the causal agent of frosty pod rot of cacao.</title>
        <authorList>
            <person name="Aime M.C."/>
            <person name="Diaz-Valderrama J.R."/>
            <person name="Kijpornyongpan T."/>
            <person name="Phillips-Mora W."/>
        </authorList>
    </citation>
    <scope>NUCLEOTIDE SEQUENCE [LARGE SCALE GENOMIC DNA]</scope>
    <source>
        <strain evidence="1 2">MCA 2952</strain>
    </source>
</reference>
<dbReference type="Proteomes" id="UP000054988">
    <property type="component" value="Unassembled WGS sequence"/>
</dbReference>
<evidence type="ECO:0000313" key="2">
    <source>
        <dbReference type="Proteomes" id="UP000054988"/>
    </source>
</evidence>
<gene>
    <name evidence="1" type="ORF">WG66_9740</name>
</gene>
<proteinExistence type="predicted"/>